<dbReference type="PANTHER" id="PTHR25465">
    <property type="entry name" value="B-BOX DOMAIN CONTAINING"/>
    <property type="match status" value="1"/>
</dbReference>
<evidence type="ECO:0000313" key="34">
    <source>
        <dbReference type="EMBL" id="KAH0510701.1"/>
    </source>
</evidence>
<dbReference type="PROSITE" id="PS00018">
    <property type="entry name" value="EF_HAND_1"/>
    <property type="match status" value="1"/>
</dbReference>
<name>A0A8J6GCJ2_MICOH</name>
<evidence type="ECO:0000256" key="15">
    <source>
        <dbReference type="ARBA" id="ARBA00022786"/>
    </source>
</evidence>
<dbReference type="EC" id="2.3.2.27" evidence="6"/>
<evidence type="ECO:0000256" key="5">
    <source>
        <dbReference type="ARBA" id="ARBA00007981"/>
    </source>
</evidence>
<dbReference type="InterPro" id="IPR013083">
    <property type="entry name" value="Znf_RING/FYVE/PHD"/>
</dbReference>
<feature type="compositionally biased region" description="Pro residues" evidence="31">
    <location>
        <begin position="101"/>
        <end position="121"/>
    </location>
</feature>
<comment type="catalytic activity">
    <reaction evidence="1">
        <text>S-ubiquitinyl-[E2 ubiquitin-conjugating enzyme]-L-cysteine + [acceptor protein]-L-lysine = [E2 ubiquitin-conjugating enzyme]-L-cysteine + N(6)-ubiquitinyl-[acceptor protein]-L-lysine.</text>
        <dbReference type="EC" id="2.3.2.27"/>
    </reaction>
</comment>
<dbReference type="GO" id="GO:0140374">
    <property type="term" value="P:antiviral innate immune response"/>
    <property type="evidence" value="ECO:0007669"/>
    <property type="project" value="UniProtKB-ARBA"/>
</dbReference>
<keyword evidence="17" id="KW-0378">Hydrolase</keyword>
<evidence type="ECO:0000256" key="30">
    <source>
        <dbReference type="PROSITE-ProRule" id="PRU00175"/>
    </source>
</evidence>
<dbReference type="InterPro" id="IPR001870">
    <property type="entry name" value="B30.2/SPRY"/>
</dbReference>
<dbReference type="InterPro" id="IPR051051">
    <property type="entry name" value="E3_ubiq-ligase_TRIM/RNF"/>
</dbReference>
<evidence type="ECO:0000259" key="33">
    <source>
        <dbReference type="PROSITE" id="PS50188"/>
    </source>
</evidence>
<dbReference type="Pfam" id="PF08356">
    <property type="entry name" value="EF_assoc_2"/>
    <property type="match status" value="1"/>
</dbReference>
<evidence type="ECO:0000256" key="20">
    <source>
        <dbReference type="ARBA" id="ARBA00022859"/>
    </source>
</evidence>
<evidence type="ECO:0000256" key="18">
    <source>
        <dbReference type="ARBA" id="ARBA00022833"/>
    </source>
</evidence>
<evidence type="ECO:0000256" key="4">
    <source>
        <dbReference type="ARBA" id="ARBA00004906"/>
    </source>
</evidence>
<dbReference type="SMART" id="SM00449">
    <property type="entry name" value="SPRY"/>
    <property type="match status" value="1"/>
</dbReference>
<protein>
    <recommendedName>
        <fullName evidence="27">E3 ubiquitin-protein ligase RNF135</fullName>
        <ecNumber evidence="6">2.3.2.27</ecNumber>
    </recommendedName>
    <alternativeName>
        <fullName evidence="29">RING finger protein 135</fullName>
    </alternativeName>
    <alternativeName>
        <fullName evidence="28">RING-type E3 ubiquitin transferase RNF135</fullName>
    </alternativeName>
</protein>
<comment type="caution">
    <text evidence="34">The sequence shown here is derived from an EMBL/GenBank/DDBJ whole genome shotgun (WGS) entry which is preliminary data.</text>
</comment>
<evidence type="ECO:0000256" key="29">
    <source>
        <dbReference type="ARBA" id="ARBA00080456"/>
    </source>
</evidence>
<dbReference type="Pfam" id="PF13445">
    <property type="entry name" value="zf-RING_UBOX"/>
    <property type="match status" value="1"/>
</dbReference>
<dbReference type="InterPro" id="IPR027417">
    <property type="entry name" value="P-loop_NTPase"/>
</dbReference>
<evidence type="ECO:0000256" key="28">
    <source>
        <dbReference type="ARBA" id="ARBA00080069"/>
    </source>
</evidence>
<dbReference type="Gene3D" id="2.60.120.920">
    <property type="match status" value="1"/>
</dbReference>
<dbReference type="FunFam" id="1.10.238.10:FF:000011">
    <property type="entry name" value="Mitochondrial Rho GTPase"/>
    <property type="match status" value="1"/>
</dbReference>
<dbReference type="GO" id="GO:0016787">
    <property type="term" value="F:hydrolase activity"/>
    <property type="evidence" value="ECO:0007669"/>
    <property type="project" value="UniProtKB-KW"/>
</dbReference>
<organism evidence="34 35">
    <name type="scientific">Microtus ochrogaster</name>
    <name type="common">Prairie vole</name>
    <dbReference type="NCBI Taxonomy" id="79684"/>
    <lineage>
        <taxon>Eukaryota</taxon>
        <taxon>Metazoa</taxon>
        <taxon>Chordata</taxon>
        <taxon>Craniata</taxon>
        <taxon>Vertebrata</taxon>
        <taxon>Euteleostomi</taxon>
        <taxon>Mammalia</taxon>
        <taxon>Eutheria</taxon>
        <taxon>Euarchontoglires</taxon>
        <taxon>Glires</taxon>
        <taxon>Rodentia</taxon>
        <taxon>Myomorpha</taxon>
        <taxon>Muroidea</taxon>
        <taxon>Cricetidae</taxon>
        <taxon>Arvicolinae</taxon>
        <taxon>Microtus</taxon>
    </lineage>
</organism>
<dbReference type="Gene3D" id="1.10.238.10">
    <property type="entry name" value="EF-hand"/>
    <property type="match status" value="2"/>
</dbReference>
<dbReference type="PROSITE" id="PS50188">
    <property type="entry name" value="B302_SPRY"/>
    <property type="match status" value="1"/>
</dbReference>
<evidence type="ECO:0000256" key="25">
    <source>
        <dbReference type="ARBA" id="ARBA00023136"/>
    </source>
</evidence>
<dbReference type="PANTHER" id="PTHR25465:SF41">
    <property type="entry name" value="E3 UBIQUITIN-PROTEIN LIGASE RNF135"/>
    <property type="match status" value="1"/>
</dbReference>
<dbReference type="InterPro" id="IPR013320">
    <property type="entry name" value="ConA-like_dom_sf"/>
</dbReference>
<evidence type="ECO:0000256" key="23">
    <source>
        <dbReference type="ARBA" id="ARBA00023128"/>
    </source>
</evidence>
<dbReference type="InterPro" id="IPR003877">
    <property type="entry name" value="SPRY_dom"/>
</dbReference>
<evidence type="ECO:0000256" key="21">
    <source>
        <dbReference type="ARBA" id="ARBA00022989"/>
    </source>
</evidence>
<keyword evidence="10" id="KW-0812">Transmembrane</keyword>
<accession>A0A8J6GCJ2</accession>
<dbReference type="AlphaFoldDB" id="A0A8J6GCJ2"/>
<keyword evidence="9" id="KW-0808">Transferase</keyword>
<evidence type="ECO:0000256" key="31">
    <source>
        <dbReference type="SAM" id="MobiDB-lite"/>
    </source>
</evidence>
<dbReference type="InterPro" id="IPR017907">
    <property type="entry name" value="Znf_RING_CS"/>
</dbReference>
<evidence type="ECO:0000256" key="13">
    <source>
        <dbReference type="ARBA" id="ARBA00022741"/>
    </source>
</evidence>
<keyword evidence="23" id="KW-0496">Mitochondrion</keyword>
<dbReference type="InterPro" id="IPR027370">
    <property type="entry name" value="Znf-RING_euk"/>
</dbReference>
<evidence type="ECO:0000256" key="8">
    <source>
        <dbReference type="ARBA" id="ARBA00022588"/>
    </source>
</evidence>
<dbReference type="PROSITE" id="PS00518">
    <property type="entry name" value="ZF_RING_1"/>
    <property type="match status" value="1"/>
</dbReference>
<dbReference type="GO" id="GO:0008270">
    <property type="term" value="F:zinc ion binding"/>
    <property type="evidence" value="ECO:0007669"/>
    <property type="project" value="UniProtKB-KW"/>
</dbReference>
<dbReference type="SUPFAM" id="SSF57850">
    <property type="entry name" value="RING/U-box"/>
    <property type="match status" value="1"/>
</dbReference>
<comment type="subcellular location">
    <subcellularLocation>
        <location evidence="3">Cytoplasm</location>
        <location evidence="3">Stress granule</location>
    </subcellularLocation>
    <subcellularLocation>
        <location evidence="2">Mitochondrion outer membrane</location>
        <topology evidence="2">Single-pass type IV membrane protein</topology>
    </subcellularLocation>
</comment>
<feature type="domain" description="RING-type" evidence="32">
    <location>
        <begin position="21"/>
        <end position="67"/>
    </location>
</feature>
<dbReference type="PRINTS" id="PR01407">
    <property type="entry name" value="BUTYPHLNCDUF"/>
</dbReference>
<keyword evidence="8" id="KW-0399">Innate immunity</keyword>
<evidence type="ECO:0000256" key="22">
    <source>
        <dbReference type="ARBA" id="ARBA00023054"/>
    </source>
</evidence>
<dbReference type="GO" id="GO:0005741">
    <property type="term" value="C:mitochondrial outer membrane"/>
    <property type="evidence" value="ECO:0007669"/>
    <property type="project" value="UniProtKB-SubCell"/>
</dbReference>
<evidence type="ECO:0000256" key="3">
    <source>
        <dbReference type="ARBA" id="ARBA00004210"/>
    </source>
</evidence>
<dbReference type="InterPro" id="IPR013567">
    <property type="entry name" value="EF_hand_assoc_2"/>
</dbReference>
<dbReference type="SUPFAM" id="SSF49899">
    <property type="entry name" value="Concanavalin A-like lectins/glucanases"/>
    <property type="match status" value="1"/>
</dbReference>
<dbReference type="SMART" id="SM00589">
    <property type="entry name" value="PRY"/>
    <property type="match status" value="1"/>
</dbReference>
<keyword evidence="15" id="KW-0833">Ubl conjugation pathway</keyword>
<evidence type="ECO:0000256" key="27">
    <source>
        <dbReference type="ARBA" id="ARBA00067458"/>
    </source>
</evidence>
<keyword evidence="22" id="KW-0175">Coiled coil</keyword>
<feature type="domain" description="B30.2/SPRY" evidence="33">
    <location>
        <begin position="209"/>
        <end position="400"/>
    </location>
</feature>
<dbReference type="PROSITE" id="PS50089">
    <property type="entry name" value="ZF_RING_2"/>
    <property type="match status" value="1"/>
</dbReference>
<dbReference type="GO" id="GO:0005525">
    <property type="term" value="F:GTP binding"/>
    <property type="evidence" value="ECO:0007669"/>
    <property type="project" value="UniProtKB-KW"/>
</dbReference>
<dbReference type="EMBL" id="JAATJU010022421">
    <property type="protein sequence ID" value="KAH0510701.1"/>
    <property type="molecule type" value="Genomic_DNA"/>
</dbReference>
<keyword evidence="14 30" id="KW-0863">Zinc-finger</keyword>
<dbReference type="InterPro" id="IPR018247">
    <property type="entry name" value="EF_Hand_1_Ca_BS"/>
</dbReference>
<comment type="subunit">
    <text evidence="26">Homodimer. Interacts (homodimer) with RIGI (double-stranded RNA-bound oligomeric form); involved in both RIGI ubiquitination, oligomerization into filaments associated with viral RNAs and the bridging of these filaments. Interacts with UBE2D3 and UBE2N; E2 ubiquitin ligases involved in RNF135-mediated ubiquitination of RIGI and activation of the RIG-I signaling pathway. Interacts with PCBP2.</text>
</comment>
<evidence type="ECO:0000256" key="6">
    <source>
        <dbReference type="ARBA" id="ARBA00012483"/>
    </source>
</evidence>
<evidence type="ECO:0000256" key="26">
    <source>
        <dbReference type="ARBA" id="ARBA00063475"/>
    </source>
</evidence>
<keyword evidence="24" id="KW-0342">GTP-binding</keyword>
<feature type="region of interest" description="Disordered" evidence="31">
    <location>
        <begin position="98"/>
        <end position="124"/>
    </location>
</feature>
<evidence type="ECO:0000256" key="9">
    <source>
        <dbReference type="ARBA" id="ARBA00022679"/>
    </source>
</evidence>
<dbReference type="InterPro" id="IPR001841">
    <property type="entry name" value="Znf_RING"/>
</dbReference>
<keyword evidence="11" id="KW-0479">Metal-binding</keyword>
<evidence type="ECO:0000256" key="7">
    <source>
        <dbReference type="ARBA" id="ARBA00022490"/>
    </source>
</evidence>
<evidence type="ECO:0000256" key="14">
    <source>
        <dbReference type="ARBA" id="ARBA00022771"/>
    </source>
</evidence>
<dbReference type="InterPro" id="IPR011992">
    <property type="entry name" value="EF-hand-dom_pair"/>
</dbReference>
<keyword evidence="20" id="KW-0391">Immunity</keyword>
<evidence type="ECO:0000259" key="32">
    <source>
        <dbReference type="PROSITE" id="PS50089"/>
    </source>
</evidence>
<proteinExistence type="inferred from homology"/>
<keyword evidence="16" id="KW-1000">Mitochondrion outer membrane</keyword>
<dbReference type="SUPFAM" id="SSF52540">
    <property type="entry name" value="P-loop containing nucleoside triphosphate hydrolases"/>
    <property type="match status" value="1"/>
</dbReference>
<evidence type="ECO:0000256" key="16">
    <source>
        <dbReference type="ARBA" id="ARBA00022787"/>
    </source>
</evidence>
<dbReference type="FunFam" id="2.60.120.920:FF:000059">
    <property type="entry name" value="E3 ubiquitin-protein ligase RNF135"/>
    <property type="match status" value="1"/>
</dbReference>
<evidence type="ECO:0000256" key="2">
    <source>
        <dbReference type="ARBA" id="ARBA00004200"/>
    </source>
</evidence>
<dbReference type="SMART" id="SM00184">
    <property type="entry name" value="RING"/>
    <property type="match status" value="1"/>
</dbReference>
<comment type="pathway">
    <text evidence="4">Protein modification; protein ubiquitination.</text>
</comment>
<keyword evidence="25" id="KW-0472">Membrane</keyword>
<dbReference type="GO" id="GO:0000209">
    <property type="term" value="P:protein polyubiquitination"/>
    <property type="evidence" value="ECO:0007669"/>
    <property type="project" value="UniProtKB-ARBA"/>
</dbReference>
<dbReference type="Proteomes" id="UP000710432">
    <property type="component" value="Unassembled WGS sequence"/>
</dbReference>
<keyword evidence="21" id="KW-1133">Transmembrane helix</keyword>
<dbReference type="GO" id="GO:0061630">
    <property type="term" value="F:ubiquitin protein ligase activity"/>
    <property type="evidence" value="ECO:0007669"/>
    <property type="project" value="UniProtKB-EC"/>
</dbReference>
<evidence type="ECO:0000256" key="10">
    <source>
        <dbReference type="ARBA" id="ARBA00022692"/>
    </source>
</evidence>
<dbReference type="InterPro" id="IPR003879">
    <property type="entry name" value="Butyrophylin_SPRY"/>
</dbReference>
<dbReference type="GO" id="GO:0010494">
    <property type="term" value="C:cytoplasmic stress granule"/>
    <property type="evidence" value="ECO:0007669"/>
    <property type="project" value="UniProtKB-SubCell"/>
</dbReference>
<evidence type="ECO:0000256" key="17">
    <source>
        <dbReference type="ARBA" id="ARBA00022801"/>
    </source>
</evidence>
<evidence type="ECO:0000256" key="24">
    <source>
        <dbReference type="ARBA" id="ARBA00023134"/>
    </source>
</evidence>
<evidence type="ECO:0000256" key="11">
    <source>
        <dbReference type="ARBA" id="ARBA00022723"/>
    </source>
</evidence>
<dbReference type="InterPro" id="IPR006574">
    <property type="entry name" value="PRY"/>
</dbReference>
<reference evidence="34" key="1">
    <citation type="submission" date="2020-03" db="EMBL/GenBank/DDBJ databases">
        <title>Studies in the Genomics of Life Span.</title>
        <authorList>
            <person name="Glass D."/>
        </authorList>
    </citation>
    <scope>NUCLEOTIDE SEQUENCE</scope>
    <source>
        <strain evidence="34">LTLLF</strain>
        <tissue evidence="34">Muscle</tissue>
    </source>
</reference>
<keyword evidence="12" id="KW-0677">Repeat</keyword>
<dbReference type="FunFam" id="3.30.40.10:FF:000545">
    <property type="entry name" value="E3 ubiquitin-protein ligase RNF135"/>
    <property type="match status" value="1"/>
</dbReference>
<dbReference type="InterPro" id="IPR043136">
    <property type="entry name" value="B30.2/SPRY_sf"/>
</dbReference>
<comment type="similarity">
    <text evidence="5">Belongs to the mitochondrial Rho GTPase family.</text>
</comment>
<dbReference type="CDD" id="cd12902">
    <property type="entry name" value="SPRY_PRY_RNF135"/>
    <property type="match status" value="1"/>
</dbReference>
<dbReference type="SUPFAM" id="SSF47473">
    <property type="entry name" value="EF-hand"/>
    <property type="match status" value="1"/>
</dbReference>
<dbReference type="Pfam" id="PF00622">
    <property type="entry name" value="SPRY"/>
    <property type="match status" value="1"/>
</dbReference>
<evidence type="ECO:0000256" key="19">
    <source>
        <dbReference type="ARBA" id="ARBA00022837"/>
    </source>
</evidence>
<keyword evidence="7" id="KW-0963">Cytoplasm</keyword>
<dbReference type="Gene3D" id="3.30.40.10">
    <property type="entry name" value="Zinc/RING finger domain, C3HC4 (zinc finger)"/>
    <property type="match status" value="1"/>
</dbReference>
<dbReference type="GO" id="GO:0043021">
    <property type="term" value="F:ribonucleoprotein complex binding"/>
    <property type="evidence" value="ECO:0007669"/>
    <property type="project" value="TreeGrafter"/>
</dbReference>
<keyword evidence="13" id="KW-0547">Nucleotide-binding</keyword>
<evidence type="ECO:0000256" key="12">
    <source>
        <dbReference type="ARBA" id="ARBA00022737"/>
    </source>
</evidence>
<evidence type="ECO:0000313" key="35">
    <source>
        <dbReference type="Proteomes" id="UP000710432"/>
    </source>
</evidence>
<dbReference type="InterPro" id="IPR042723">
    <property type="entry name" value="RNF135_SPRY_PRY_dom"/>
</dbReference>
<sequence length="899" mass="100773">MAALALGGAVPVWLSEEDLSCIICRELLDWPTTLPCGHSFCYQCLDDLWVKQRAGVGGRPWVCPTCREALEAKPTLRKNPLLQDLADKYRHAVLELEPGPETAPAPAPAPVPPRRPAPPPVTVQKSTTEEIIQKLTELVRQLVDVVKSLTTQSPLLGSGPDNERGILLGMASSSEQEHSLSSPKVVASSAPERKIREILHNLQEIQEKLQGGVTWKEAPGEQVPGAISPTFDLRSLSCILEVSNSCRTVTVSRYPQPYSWCPERFLISQVFCSQALSSGQNYWEVDTRNCNHWAVGVASWGMKRDQMLGRTMDSWCIEWKGPGQFSAWAMVKKTDLHLGHPEVVGVWLDLELGKLAFYSVSAQERLLYECEVSASSPLHPAFWLYGLSPGNYLEIKQVPPRAEEITIPADVTPERVPTHIVDYSEAEQSDEQLHQEISQCSAKNLKNISELFYYAQKAVLHPTGPLYCPEEKEMKPACIKALTRIFKISDQDNDGTLNDAELNFFQRICFNTPLAPQALEDVKNVVRKHLSDGVADSGLTLRGFLFLHTLFIQRGRHETTWTVLRRFGYDDDLDLTPEYLFPLLTTYLDVQRCLEYLGYLGYSILTEQESQASAITVTRDKKIDLQKKQTQRNVFRCNVIGVKGCGKSGVLQALLGRNLMRQKKIRDDHKSYYAINTVYVYGQEKYLLQHFMDSRIPCLIVAAKSDLHEVKQEHSISPTDFCRKHKMPPPQAFTCNTADAPSKDIFVKLTTMAMYPLKARVAEWGAMLLADDEGSITHQVHAVSSVEDSIFMESSHGQLFLDDRTKAFGDIGTTPPPYTKTANELLEACISLLYCSWVFWGVQSQTQKLQNSYSNQMEKLGKAHASCARTSFLEEGQVNSSSAEDLDSSLRSHSELLQL</sequence>
<evidence type="ECO:0000256" key="1">
    <source>
        <dbReference type="ARBA" id="ARBA00000900"/>
    </source>
</evidence>
<keyword evidence="18" id="KW-0862">Zinc</keyword>
<dbReference type="Gene3D" id="3.40.50.300">
    <property type="entry name" value="P-loop containing nucleotide triphosphate hydrolases"/>
    <property type="match status" value="1"/>
</dbReference>
<keyword evidence="19" id="KW-0106">Calcium</keyword>
<gene>
    <name evidence="34" type="ORF">LTLLF_153545</name>
</gene>
<dbReference type="GO" id="GO:0039529">
    <property type="term" value="P:RIG-I signaling pathway"/>
    <property type="evidence" value="ECO:0007669"/>
    <property type="project" value="UniProtKB-ARBA"/>
</dbReference>